<name>A7EXX4_SCLS1</name>
<gene>
    <name evidence="1" type="ORF">SS1G_10189</name>
</gene>
<proteinExistence type="predicted"/>
<dbReference type="KEGG" id="ssl:SS1G_10189"/>
<dbReference type="EMBL" id="CH476635">
    <property type="protein sequence ID" value="EDN94316.1"/>
    <property type="molecule type" value="Genomic_DNA"/>
</dbReference>
<dbReference type="InParanoid" id="A7EXX4"/>
<reference evidence="2" key="1">
    <citation type="journal article" date="2011" name="PLoS Genet.">
        <title>Genomic analysis of the necrotrophic fungal pathogens Sclerotinia sclerotiorum and Botrytis cinerea.</title>
        <authorList>
            <person name="Amselem J."/>
            <person name="Cuomo C.A."/>
            <person name="van Kan J.A."/>
            <person name="Viaud M."/>
            <person name="Benito E.P."/>
            <person name="Couloux A."/>
            <person name="Coutinho P.M."/>
            <person name="de Vries R.P."/>
            <person name="Dyer P.S."/>
            <person name="Fillinger S."/>
            <person name="Fournier E."/>
            <person name="Gout L."/>
            <person name="Hahn M."/>
            <person name="Kohn L."/>
            <person name="Lapalu N."/>
            <person name="Plummer K.M."/>
            <person name="Pradier J.M."/>
            <person name="Quevillon E."/>
            <person name="Sharon A."/>
            <person name="Simon A."/>
            <person name="ten Have A."/>
            <person name="Tudzynski B."/>
            <person name="Tudzynski P."/>
            <person name="Wincker P."/>
            <person name="Andrew M."/>
            <person name="Anthouard V."/>
            <person name="Beever R.E."/>
            <person name="Beffa R."/>
            <person name="Benoit I."/>
            <person name="Bouzid O."/>
            <person name="Brault B."/>
            <person name="Chen Z."/>
            <person name="Choquer M."/>
            <person name="Collemare J."/>
            <person name="Cotton P."/>
            <person name="Danchin E.G."/>
            <person name="Da Silva C."/>
            <person name="Gautier A."/>
            <person name="Giraud C."/>
            <person name="Giraud T."/>
            <person name="Gonzalez C."/>
            <person name="Grossetete S."/>
            <person name="Guldener U."/>
            <person name="Henrissat B."/>
            <person name="Howlett B.J."/>
            <person name="Kodira C."/>
            <person name="Kretschmer M."/>
            <person name="Lappartient A."/>
            <person name="Leroch M."/>
            <person name="Levis C."/>
            <person name="Mauceli E."/>
            <person name="Neuveglise C."/>
            <person name="Oeser B."/>
            <person name="Pearson M."/>
            <person name="Poulain J."/>
            <person name="Poussereau N."/>
            <person name="Quesneville H."/>
            <person name="Rascle C."/>
            <person name="Schumacher J."/>
            <person name="Segurens B."/>
            <person name="Sexton A."/>
            <person name="Silva E."/>
            <person name="Sirven C."/>
            <person name="Soanes D.M."/>
            <person name="Talbot N.J."/>
            <person name="Templeton M."/>
            <person name="Yandava C."/>
            <person name="Yarden O."/>
            <person name="Zeng Q."/>
            <person name="Rollins J.A."/>
            <person name="Lebrun M.H."/>
            <person name="Dickman M."/>
        </authorList>
    </citation>
    <scope>NUCLEOTIDE SEQUENCE [LARGE SCALE GENOMIC DNA]</scope>
    <source>
        <strain evidence="2">ATCC 18683 / 1980 / Ss-1</strain>
    </source>
</reference>
<dbReference type="RefSeq" id="XP_001588642.1">
    <property type="nucleotide sequence ID" value="XM_001588592.1"/>
</dbReference>
<sequence length="70" mass="8466">MGSLRDLRWNCRIITSFLGGFSQWVVEYMDISIRVAEHIWILFDARYDLEVVMMVYGWFWKISKLYQKPG</sequence>
<organism evidence="1 2">
    <name type="scientific">Sclerotinia sclerotiorum (strain ATCC 18683 / 1980 / Ss-1)</name>
    <name type="common">White mold</name>
    <name type="synonym">Whetzelinia sclerotiorum</name>
    <dbReference type="NCBI Taxonomy" id="665079"/>
    <lineage>
        <taxon>Eukaryota</taxon>
        <taxon>Fungi</taxon>
        <taxon>Dikarya</taxon>
        <taxon>Ascomycota</taxon>
        <taxon>Pezizomycotina</taxon>
        <taxon>Leotiomycetes</taxon>
        <taxon>Helotiales</taxon>
        <taxon>Sclerotiniaceae</taxon>
        <taxon>Sclerotinia</taxon>
    </lineage>
</organism>
<evidence type="ECO:0000313" key="2">
    <source>
        <dbReference type="Proteomes" id="UP000001312"/>
    </source>
</evidence>
<evidence type="ECO:0000313" key="1">
    <source>
        <dbReference type="EMBL" id="EDN94316.1"/>
    </source>
</evidence>
<keyword evidence="2" id="KW-1185">Reference proteome</keyword>
<dbReference type="AlphaFoldDB" id="A7EXX4"/>
<protein>
    <submittedName>
        <fullName evidence="1">Uncharacterized protein</fullName>
    </submittedName>
</protein>
<dbReference type="Proteomes" id="UP000001312">
    <property type="component" value="Unassembled WGS sequence"/>
</dbReference>
<dbReference type="HOGENOM" id="CLU_2759347_0_0_1"/>
<accession>A7EXX4</accession>
<dbReference type="GeneID" id="5485077"/>